<dbReference type="InterPro" id="IPR013937">
    <property type="entry name" value="Sorting_nexin_C"/>
</dbReference>
<evidence type="ECO:0000256" key="7">
    <source>
        <dbReference type="ARBA" id="ARBA00022927"/>
    </source>
</evidence>
<dbReference type="InterPro" id="IPR037909">
    <property type="entry name" value="SNX19_PX"/>
</dbReference>
<keyword evidence="5" id="KW-0268">Exocytosis</keyword>
<sequence>SGSRRPLLALLVTLGWLLALQLLLDLRALGLLCGALAVLGAWLGPPALGPRGRRLRLERFVSSLRAPAGSPADEGRLQEEIASTVRKVVRDFVVSWYRTVSREPAFEAEVERAMLGLAAELRRRMRRVDRRALARRLLLLCGQHLQSFLRARDALRADPKGGRTLWKEYSRLAGPHPAVLSPTAEVGCARAAVDTLLRALVPWPHLETRTGRFVVVELVACNVLLPAIRKMSDPDWINLLLIGAFSKKPRGGKPHPAPPVPDSLPFPVQTDTAPARLPPSPRAAEGLRREAGAAGEEREEVSRSCHAEETSLRPQALGSLFPCEGLELESPAPDVELLAPSPAGELEEIPQDPSVPEGAPASEDGTGDLDQGAGPRPSSDAGMLPTSAVSSCPDIQIEPAVEKEEESPAVPRRFSQRPSSLGRDLGAAEGPEPGQSLPLLSSSPTAAMSTFSFEPLSSPEGPVVIQNLRITGTITAREHSGTGFHPYTLYTVKYETALESEAAGSLQQVAYHTVNRRYREFLNLQTRLEEKPELRKFLKNIKGPKKLFPDLPFGNMDSDKVEARKSLLESFLKQLCAVPEIANSEEVQEFLALNTDARIAFVKKPFVVSRIDKIVVNAIVDTLKTAFPRSEPQSPTEDLSESEVDGKPQTEGKKTTKSRLRFSSSKITPVLSGSEAHDRIVYSIREGSAVSGSLSLAAMESFIQKQEKLLEAVPSKAPEGEGGREAKEIPVQEEMDGLSTQELGAHPDTDSETALADLALDVLRLVLVDHWSWLCTENIQRVFNLLFGTLVQRWLEVQVLTLTCTQRWVQYLQLLQESIWPGGVLPAVPKPPRTEEQKKATAEQALQSLMGILPNVIQEILGTSKCQMSWSLVLESLSQPVINRHLVFCLLDILLEFLVLKESSKEPEAAAATPCACSGLDKGVPAL</sequence>
<dbReference type="PROSITE" id="PS51207">
    <property type="entry name" value="PXA"/>
    <property type="match status" value="1"/>
</dbReference>
<keyword evidence="9" id="KW-0472">Membrane</keyword>
<comment type="subcellular location">
    <subcellularLocation>
        <location evidence="1">Cytoplasmic vesicle membrane</location>
        <topology evidence="1">Peripheral membrane protein</topology>
        <orientation evidence="1">Cytoplasmic side</orientation>
    </subcellularLocation>
    <subcellularLocation>
        <location evidence="2">Early endosome membrane</location>
        <topology evidence="2">Peripheral membrane protein</topology>
        <orientation evidence="2">Cytoplasmic side</orientation>
    </subcellularLocation>
</comment>
<evidence type="ECO:0000313" key="18">
    <source>
        <dbReference type="Proteomes" id="UP000571582"/>
    </source>
</evidence>
<dbReference type="Gene3D" id="3.30.1520.10">
    <property type="entry name" value="Phox-like domain"/>
    <property type="match status" value="1"/>
</dbReference>
<evidence type="ECO:0000256" key="8">
    <source>
        <dbReference type="ARBA" id="ARBA00023121"/>
    </source>
</evidence>
<feature type="region of interest" description="Disordered" evidence="14">
    <location>
        <begin position="628"/>
        <end position="661"/>
    </location>
</feature>
<dbReference type="InterPro" id="IPR001683">
    <property type="entry name" value="PX_dom"/>
</dbReference>
<dbReference type="AlphaFoldDB" id="A0A7L2CHS1"/>
<evidence type="ECO:0000256" key="2">
    <source>
        <dbReference type="ARBA" id="ARBA00004469"/>
    </source>
</evidence>
<comment type="caution">
    <text evidence="17">The sequence shown here is derived from an EMBL/GenBank/DDBJ whole genome shotgun (WGS) entry which is preliminary data.</text>
</comment>
<evidence type="ECO:0000256" key="14">
    <source>
        <dbReference type="SAM" id="MobiDB-lite"/>
    </source>
</evidence>
<evidence type="ECO:0000256" key="11">
    <source>
        <dbReference type="ARBA" id="ARBA00053440"/>
    </source>
</evidence>
<feature type="compositionally biased region" description="Basic and acidic residues" evidence="14">
    <location>
        <begin position="644"/>
        <end position="654"/>
    </location>
</feature>
<dbReference type="PANTHER" id="PTHR22775:SF31">
    <property type="entry name" value="SORTING NEXIN-19"/>
    <property type="match status" value="1"/>
</dbReference>
<evidence type="ECO:0000256" key="9">
    <source>
        <dbReference type="ARBA" id="ARBA00023136"/>
    </source>
</evidence>
<evidence type="ECO:0000256" key="13">
    <source>
        <dbReference type="ARBA" id="ARBA00071926"/>
    </source>
</evidence>
<evidence type="ECO:0000256" key="6">
    <source>
        <dbReference type="ARBA" id="ARBA00022753"/>
    </source>
</evidence>
<feature type="domain" description="PX" evidence="15">
    <location>
        <begin position="468"/>
        <end position="598"/>
    </location>
</feature>
<evidence type="ECO:0000256" key="3">
    <source>
        <dbReference type="ARBA" id="ARBA00010883"/>
    </source>
</evidence>
<evidence type="ECO:0000259" key="16">
    <source>
        <dbReference type="PROSITE" id="PS51207"/>
    </source>
</evidence>
<comment type="similarity">
    <text evidence="3">Belongs to the sorting nexin family.</text>
</comment>
<feature type="region of interest" description="Disordered" evidence="14">
    <location>
        <begin position="248"/>
        <end position="310"/>
    </location>
</feature>
<dbReference type="Proteomes" id="UP000571582">
    <property type="component" value="Unassembled WGS sequence"/>
</dbReference>
<dbReference type="Pfam" id="PF00787">
    <property type="entry name" value="PX"/>
    <property type="match status" value="1"/>
</dbReference>
<evidence type="ECO:0000256" key="5">
    <source>
        <dbReference type="ARBA" id="ARBA00022483"/>
    </source>
</evidence>
<comment type="function">
    <text evidence="11">Plays a role in intracellular vesicle trafficking and exocytosis. May play a role in maintaining insulin-containing dense core vesicles in pancreatic beta-cells and in preventing their degradation. May play a role in insulin secretion. Interacts with membranes containing phosphatidylinositol 3-phosphate (PtdIns(3P)).</text>
</comment>
<dbReference type="Pfam" id="PF02194">
    <property type="entry name" value="PXA"/>
    <property type="match status" value="1"/>
</dbReference>
<evidence type="ECO:0000256" key="4">
    <source>
        <dbReference type="ARBA" id="ARBA00022448"/>
    </source>
</evidence>
<dbReference type="GO" id="GO:1990502">
    <property type="term" value="P:dense core granule maturation"/>
    <property type="evidence" value="ECO:0007669"/>
    <property type="project" value="UniProtKB-ARBA"/>
</dbReference>
<keyword evidence="18" id="KW-1185">Reference proteome</keyword>
<dbReference type="InterPro" id="IPR036871">
    <property type="entry name" value="PX_dom_sf"/>
</dbReference>
<dbReference type="InterPro" id="IPR003114">
    <property type="entry name" value="Phox_assoc"/>
</dbReference>
<organism evidence="17 18">
    <name type="scientific">Alaudala cheleensis</name>
    <name type="common">Asian short-toed lark</name>
    <dbReference type="NCBI Taxonomy" id="670337"/>
    <lineage>
        <taxon>Eukaryota</taxon>
        <taxon>Metazoa</taxon>
        <taxon>Chordata</taxon>
        <taxon>Craniata</taxon>
        <taxon>Vertebrata</taxon>
        <taxon>Euteleostomi</taxon>
        <taxon>Archelosauria</taxon>
        <taxon>Archosauria</taxon>
        <taxon>Dinosauria</taxon>
        <taxon>Saurischia</taxon>
        <taxon>Theropoda</taxon>
        <taxon>Coelurosauria</taxon>
        <taxon>Aves</taxon>
        <taxon>Neognathae</taxon>
        <taxon>Neoaves</taxon>
        <taxon>Telluraves</taxon>
        <taxon>Australaves</taxon>
        <taxon>Passeriformes</taxon>
        <taxon>Sylvioidea</taxon>
        <taxon>Alaudidae</taxon>
        <taxon>Alaudala</taxon>
    </lineage>
</organism>
<comment type="subunit">
    <text evidence="12">Interacts with PTPRN.</text>
</comment>
<dbReference type="SUPFAM" id="SSF64268">
    <property type="entry name" value="PX domain"/>
    <property type="match status" value="1"/>
</dbReference>
<feature type="domain" description="PXA" evidence="16">
    <location>
        <begin position="74"/>
        <end position="249"/>
    </location>
</feature>
<feature type="non-terminal residue" evidence="17">
    <location>
        <position position="927"/>
    </location>
</feature>
<keyword evidence="4" id="KW-0813">Transport</keyword>
<dbReference type="Pfam" id="PF08628">
    <property type="entry name" value="Nexin_C"/>
    <property type="match status" value="1"/>
</dbReference>
<feature type="compositionally biased region" description="Basic and acidic residues" evidence="14">
    <location>
        <begin position="300"/>
        <end position="310"/>
    </location>
</feature>
<gene>
    <name evidence="17" type="primary">Snx19</name>
    <name evidence="17" type="ORF">ALACHE_R10313</name>
</gene>
<dbReference type="GO" id="GO:0006887">
    <property type="term" value="P:exocytosis"/>
    <property type="evidence" value="ECO:0007669"/>
    <property type="project" value="UniProtKB-KW"/>
</dbReference>
<keyword evidence="7" id="KW-0653">Protein transport</keyword>
<protein>
    <recommendedName>
        <fullName evidence="13">Sorting nexin-19</fullName>
    </recommendedName>
</protein>
<dbReference type="SMART" id="SM00313">
    <property type="entry name" value="PXA"/>
    <property type="match status" value="1"/>
</dbReference>
<dbReference type="SMART" id="SM00312">
    <property type="entry name" value="PX"/>
    <property type="match status" value="1"/>
</dbReference>
<feature type="compositionally biased region" description="Low complexity" evidence="14">
    <location>
        <begin position="429"/>
        <end position="443"/>
    </location>
</feature>
<feature type="non-terminal residue" evidence="17">
    <location>
        <position position="1"/>
    </location>
</feature>
<dbReference type="FunFam" id="3.30.1520.10:FF:000019">
    <property type="entry name" value="Putative sorting nexin-19"/>
    <property type="match status" value="1"/>
</dbReference>
<keyword evidence="6" id="KW-0967">Endosome</keyword>
<dbReference type="GO" id="GO:0002062">
    <property type="term" value="P:chondrocyte differentiation"/>
    <property type="evidence" value="ECO:0007669"/>
    <property type="project" value="UniProtKB-ARBA"/>
</dbReference>
<keyword evidence="8" id="KW-0446">Lipid-binding</keyword>
<dbReference type="GO" id="GO:0030073">
    <property type="term" value="P:insulin secretion"/>
    <property type="evidence" value="ECO:0007669"/>
    <property type="project" value="UniProtKB-ARBA"/>
</dbReference>
<dbReference type="PANTHER" id="PTHR22775">
    <property type="entry name" value="SORTING NEXIN"/>
    <property type="match status" value="1"/>
</dbReference>
<dbReference type="EMBL" id="VWYE01028842">
    <property type="protein sequence ID" value="NXQ36812.1"/>
    <property type="molecule type" value="Genomic_DNA"/>
</dbReference>
<name>A0A7L2CHS1_9PASS</name>
<evidence type="ECO:0000256" key="1">
    <source>
        <dbReference type="ARBA" id="ARBA00004180"/>
    </source>
</evidence>
<feature type="region of interest" description="Disordered" evidence="14">
    <location>
        <begin position="345"/>
        <end position="443"/>
    </location>
</feature>
<keyword evidence="10" id="KW-0968">Cytoplasmic vesicle</keyword>
<feature type="compositionally biased region" description="Pro residues" evidence="14">
    <location>
        <begin position="255"/>
        <end position="264"/>
    </location>
</feature>
<dbReference type="PROSITE" id="PS50195">
    <property type="entry name" value="PX"/>
    <property type="match status" value="1"/>
</dbReference>
<evidence type="ECO:0000259" key="15">
    <source>
        <dbReference type="PROSITE" id="PS50195"/>
    </source>
</evidence>
<accession>A0A7L2CHS1</accession>
<dbReference type="GO" id="GO:0035091">
    <property type="term" value="F:phosphatidylinositol binding"/>
    <property type="evidence" value="ECO:0007669"/>
    <property type="project" value="InterPro"/>
</dbReference>
<evidence type="ECO:0000256" key="10">
    <source>
        <dbReference type="ARBA" id="ARBA00023329"/>
    </source>
</evidence>
<proteinExistence type="inferred from homology"/>
<evidence type="ECO:0000313" key="17">
    <source>
        <dbReference type="EMBL" id="NXQ36812.1"/>
    </source>
</evidence>
<evidence type="ECO:0000256" key="12">
    <source>
        <dbReference type="ARBA" id="ARBA00065455"/>
    </source>
</evidence>
<dbReference type="CDD" id="cd06893">
    <property type="entry name" value="PX_SNX19"/>
    <property type="match status" value="1"/>
</dbReference>
<reference evidence="17 18" key="1">
    <citation type="submission" date="2019-09" db="EMBL/GenBank/DDBJ databases">
        <title>Bird 10,000 Genomes (B10K) Project - Family phase.</title>
        <authorList>
            <person name="Zhang G."/>
        </authorList>
    </citation>
    <scope>NUCLEOTIDE SEQUENCE [LARGE SCALE GENOMIC DNA]</scope>
    <source>
        <strain evidence="17">B10K-DU-001-15</strain>
        <tissue evidence="17">Muscle</tissue>
    </source>
</reference>
<dbReference type="GO" id="GO:0031901">
    <property type="term" value="C:early endosome membrane"/>
    <property type="evidence" value="ECO:0007669"/>
    <property type="project" value="UniProtKB-SubCell"/>
</dbReference>